<name>Q11J00_CHESB</name>
<accession>Q11J00</accession>
<sequence length="135" mass="15497">MDIAGIYNYETLFPLDLVRPDTEEKIGIIFQIRSASSAEAKKVLRKHVDEVTERQQRGKLVKGEMRLRQELEKAASWIASWDWGEHTYAGEKPEFSFKKAVEILDKEDWIYAQVSEAANNLANFTKESPRPAAKP</sequence>
<dbReference type="KEGG" id="mes:Meso_1229"/>
<proteinExistence type="predicted"/>
<dbReference type="HOGENOM" id="CLU_1905364_0_0_5"/>
<gene>
    <name evidence="1" type="ordered locus">Meso_1229</name>
</gene>
<dbReference type="eggNOG" id="ENOG50344S5">
    <property type="taxonomic scope" value="Bacteria"/>
</dbReference>
<dbReference type="AlphaFoldDB" id="Q11J00"/>
<reference evidence="1" key="1">
    <citation type="submission" date="2006-06" db="EMBL/GenBank/DDBJ databases">
        <title>Complete sequence of chromosome of Chelativorans sp. BNC1.</title>
        <authorList>
            <consortium name="US DOE Joint Genome Institute"/>
            <person name="Copeland A."/>
            <person name="Lucas S."/>
            <person name="Lapidus A."/>
            <person name="Barry K."/>
            <person name="Detter J.C."/>
            <person name="Glavina del Rio T."/>
            <person name="Hammon N."/>
            <person name="Israni S."/>
            <person name="Dalin E."/>
            <person name="Tice H."/>
            <person name="Pitluck S."/>
            <person name="Chertkov O."/>
            <person name="Brettin T."/>
            <person name="Bruce D."/>
            <person name="Han C."/>
            <person name="Tapia R."/>
            <person name="Gilna P."/>
            <person name="Schmutz J."/>
            <person name="Larimer F."/>
            <person name="Land M."/>
            <person name="Hauser L."/>
            <person name="Kyrpides N."/>
            <person name="Mikhailova N."/>
            <person name="Richardson P."/>
        </authorList>
    </citation>
    <scope>NUCLEOTIDE SEQUENCE</scope>
    <source>
        <strain evidence="1">BNC1</strain>
    </source>
</reference>
<evidence type="ECO:0000313" key="1">
    <source>
        <dbReference type="EMBL" id="ABG62625.1"/>
    </source>
</evidence>
<organism evidence="1">
    <name type="scientific">Chelativorans sp. (strain BNC1)</name>
    <dbReference type="NCBI Taxonomy" id="266779"/>
    <lineage>
        <taxon>Bacteria</taxon>
        <taxon>Pseudomonadati</taxon>
        <taxon>Pseudomonadota</taxon>
        <taxon>Alphaproteobacteria</taxon>
        <taxon>Hyphomicrobiales</taxon>
        <taxon>Phyllobacteriaceae</taxon>
        <taxon>Chelativorans</taxon>
    </lineage>
</organism>
<dbReference type="OrthoDB" id="8362510at2"/>
<dbReference type="EMBL" id="CP000390">
    <property type="protein sequence ID" value="ABG62625.1"/>
    <property type="molecule type" value="Genomic_DNA"/>
</dbReference>
<dbReference type="STRING" id="266779.Meso_1229"/>
<protein>
    <submittedName>
        <fullName evidence="1">Uncharacterized protein</fullName>
    </submittedName>
</protein>